<organism evidence="2 3">
    <name type="scientific">Mariniflexile aquimaris</name>
    <dbReference type="NCBI Taxonomy" id="881009"/>
    <lineage>
        <taxon>Bacteria</taxon>
        <taxon>Pseudomonadati</taxon>
        <taxon>Bacteroidota</taxon>
        <taxon>Flavobacteriia</taxon>
        <taxon>Flavobacteriales</taxon>
        <taxon>Flavobacteriaceae</taxon>
        <taxon>Mariniflexile</taxon>
    </lineage>
</organism>
<dbReference type="Proteomes" id="UP001597011">
    <property type="component" value="Unassembled WGS sequence"/>
</dbReference>
<dbReference type="CDD" id="cd04301">
    <property type="entry name" value="NAT_SF"/>
    <property type="match status" value="1"/>
</dbReference>
<protein>
    <submittedName>
        <fullName evidence="2">GNAT family N-acetyltransferase</fullName>
    </submittedName>
</protein>
<dbReference type="InterPro" id="IPR016181">
    <property type="entry name" value="Acyl_CoA_acyltransferase"/>
</dbReference>
<evidence type="ECO:0000259" key="1">
    <source>
        <dbReference type="PROSITE" id="PS51186"/>
    </source>
</evidence>
<sequence>MTLAKSEVDYKKISELADIIWRKHYITIISEAQIDYMLDKFNSPEAIKSQINQGALFYIIRYQDLPVGYVAVKKETDYLFLSKLYVLSSYRGKKIGKAAMQHVNDLAKSFHLKAIKLHVNKYNTNSILAYEKLGFVKTRALVSDIGNGFVMDDYEMEKVLSL</sequence>
<dbReference type="Pfam" id="PF00583">
    <property type="entry name" value="Acetyltransf_1"/>
    <property type="match status" value="1"/>
</dbReference>
<name>A0ABW3BUX7_9FLAO</name>
<reference evidence="3" key="1">
    <citation type="journal article" date="2019" name="Int. J. Syst. Evol. Microbiol.">
        <title>The Global Catalogue of Microorganisms (GCM) 10K type strain sequencing project: providing services to taxonomists for standard genome sequencing and annotation.</title>
        <authorList>
            <consortium name="The Broad Institute Genomics Platform"/>
            <consortium name="The Broad Institute Genome Sequencing Center for Infectious Disease"/>
            <person name="Wu L."/>
            <person name="Ma J."/>
        </authorList>
    </citation>
    <scope>NUCLEOTIDE SEQUENCE [LARGE SCALE GENOMIC DNA]</scope>
    <source>
        <strain evidence="3">CCUG 60529</strain>
    </source>
</reference>
<dbReference type="Gene3D" id="3.40.630.30">
    <property type="match status" value="1"/>
</dbReference>
<dbReference type="RefSeq" id="WP_379942707.1">
    <property type="nucleotide sequence ID" value="NZ_JBHTIB010000012.1"/>
</dbReference>
<feature type="domain" description="N-acetyltransferase" evidence="1">
    <location>
        <begin position="1"/>
        <end position="161"/>
    </location>
</feature>
<dbReference type="PANTHER" id="PTHR42919">
    <property type="entry name" value="N-ALPHA-ACETYLTRANSFERASE"/>
    <property type="match status" value="1"/>
</dbReference>
<dbReference type="PROSITE" id="PS51186">
    <property type="entry name" value="GNAT"/>
    <property type="match status" value="1"/>
</dbReference>
<keyword evidence="3" id="KW-1185">Reference proteome</keyword>
<dbReference type="EMBL" id="JBHTIB010000012">
    <property type="protein sequence ID" value="MFD0836563.1"/>
    <property type="molecule type" value="Genomic_DNA"/>
</dbReference>
<dbReference type="InterPro" id="IPR051556">
    <property type="entry name" value="N-term/lysine_N-AcTrnsfr"/>
</dbReference>
<evidence type="ECO:0000313" key="2">
    <source>
        <dbReference type="EMBL" id="MFD0836563.1"/>
    </source>
</evidence>
<accession>A0ABW3BUX7</accession>
<dbReference type="PANTHER" id="PTHR42919:SF40">
    <property type="entry name" value="FAMILY ACETYLTRANSFERASE, PUTATIVE-RELATED"/>
    <property type="match status" value="1"/>
</dbReference>
<proteinExistence type="predicted"/>
<gene>
    <name evidence="2" type="ORF">ACFQ0I_12360</name>
</gene>
<dbReference type="SUPFAM" id="SSF55729">
    <property type="entry name" value="Acyl-CoA N-acyltransferases (Nat)"/>
    <property type="match status" value="1"/>
</dbReference>
<comment type="caution">
    <text evidence="2">The sequence shown here is derived from an EMBL/GenBank/DDBJ whole genome shotgun (WGS) entry which is preliminary data.</text>
</comment>
<evidence type="ECO:0000313" key="3">
    <source>
        <dbReference type="Proteomes" id="UP001597011"/>
    </source>
</evidence>
<dbReference type="InterPro" id="IPR000182">
    <property type="entry name" value="GNAT_dom"/>
</dbReference>